<comment type="caution">
    <text evidence="2">The sequence shown here is derived from an EMBL/GenBank/DDBJ whole genome shotgun (WGS) entry which is preliminary data.</text>
</comment>
<evidence type="ECO:0000256" key="1">
    <source>
        <dbReference type="SAM" id="SignalP"/>
    </source>
</evidence>
<feature type="signal peptide" evidence="1">
    <location>
        <begin position="1"/>
        <end position="18"/>
    </location>
</feature>
<feature type="non-terminal residue" evidence="2">
    <location>
        <position position="1"/>
    </location>
</feature>
<keyword evidence="1" id="KW-0732">Signal</keyword>
<gene>
    <name evidence="2" type="ORF">SNEC2469_LOCUS5999</name>
</gene>
<organism evidence="2 3">
    <name type="scientific">Symbiodinium necroappetens</name>
    <dbReference type="NCBI Taxonomy" id="1628268"/>
    <lineage>
        <taxon>Eukaryota</taxon>
        <taxon>Sar</taxon>
        <taxon>Alveolata</taxon>
        <taxon>Dinophyceae</taxon>
        <taxon>Suessiales</taxon>
        <taxon>Symbiodiniaceae</taxon>
        <taxon>Symbiodinium</taxon>
    </lineage>
</organism>
<sequence>MRVLPCALHALLLALCNGDWRQLLRRAPHAVLVDEERRETPSEQLWSHHVRLGSRDALCELPAPNLGRRDAAERVARLARWAPLRHRCHSWRRTEEEGPSASKIPWVFRVCFSTEAVAVAPAPWLDRLELGWYNESLDQYHANGSVTLHYVNGFAHREMAVRCHCGEGPAMTSWTGDADGNQTLDIQLPSCCPLRRPDATPMSSTEAFHWLAAPLHRLEPPCLATRRGRWDFRLCFDGNLTQVNLSRSPVQSPQAFSFLGGPAVNEVGFVPAEPAVPGQAVVDSTPGGDPAIVASAAVPAPLAEALAPKRGAGPRAAVELTLRSGEVCRTSNGTEQHQVLLRFICPANWLSSAPDTAGGHSALIAVERPRGCRWVAWVATLLLCADPRLRPPPAEERRAIHCKRGGRNEEAEGSHPRHPSVLGEAKTFDEADNRAVEAAPPRRDRSGILFRVGQIVVNVADGTLSVVVGWDRKPNPKILALRRHSLPEESTSSPHCLLAALAGQLPQADVLRSDAMGLPGKISYVSQDQLRVYHGPRPDRLRAASSLGLTPTGSGGYMPLSWLAALYPLDVQLQPEGGPEAIADTPRAWRTDSQETLLDLLAVGLKLQSLYVFLRYVCSMFAVSLSTSELLRDGIRKHRDLWIGYRLCSRLAIWLSLLTVFGAAGGWCLGRMDLLRRERPRPNPKRLAFSSFRRRHSVSKSFEDEPSAQELVQNLQDAWTRRPAAWARLLTLDRTERSFDKSLEASGRSTLSSTWQTWHDSRISSSLSTRSSCGKLQLSDSLSTRPSSKRLHLRPLNEQVAPGWSLRYCELLGVGPPSSLRRLSRREAVIEMPHAPDKIQRDLDNSVFLASNPRSRDPRLQRFDSMSCPESRRTVRRKAVQADVMSCTRRYINLAFRYMQMRYSERIDYLKKLFDSKLNKGGQNARTEQYSISNEELKGLANKLGLPEQE</sequence>
<feature type="chain" id="PRO_5032844250" evidence="1">
    <location>
        <begin position="19"/>
        <end position="950"/>
    </location>
</feature>
<accession>A0A812M9C0</accession>
<evidence type="ECO:0000313" key="2">
    <source>
        <dbReference type="EMBL" id="CAE7261778.1"/>
    </source>
</evidence>
<protein>
    <submittedName>
        <fullName evidence="2">Uncharacterized protein</fullName>
    </submittedName>
</protein>
<reference evidence="2" key="1">
    <citation type="submission" date="2021-02" db="EMBL/GenBank/DDBJ databases">
        <authorList>
            <person name="Dougan E. K."/>
            <person name="Rhodes N."/>
            <person name="Thang M."/>
            <person name="Chan C."/>
        </authorList>
    </citation>
    <scope>NUCLEOTIDE SEQUENCE</scope>
</reference>
<dbReference type="EMBL" id="CAJNJA010010742">
    <property type="protein sequence ID" value="CAE7261778.1"/>
    <property type="molecule type" value="Genomic_DNA"/>
</dbReference>
<name>A0A812M9C0_9DINO</name>
<keyword evidence="3" id="KW-1185">Reference proteome</keyword>
<dbReference type="Proteomes" id="UP000601435">
    <property type="component" value="Unassembled WGS sequence"/>
</dbReference>
<proteinExistence type="predicted"/>
<dbReference type="OrthoDB" id="411013at2759"/>
<evidence type="ECO:0000313" key="3">
    <source>
        <dbReference type="Proteomes" id="UP000601435"/>
    </source>
</evidence>
<dbReference type="AlphaFoldDB" id="A0A812M9C0"/>